<dbReference type="EMBL" id="BOPG01000024">
    <property type="protein sequence ID" value="GIJ56212.1"/>
    <property type="molecule type" value="Genomic_DNA"/>
</dbReference>
<gene>
    <name evidence="1" type="ORF">Vau01_037280</name>
</gene>
<keyword evidence="2" id="KW-1185">Reference proteome</keyword>
<proteinExistence type="predicted"/>
<protein>
    <submittedName>
        <fullName evidence="1">Uncharacterized protein</fullName>
    </submittedName>
</protein>
<name>A0A8J3Z4E6_9ACTN</name>
<evidence type="ECO:0000313" key="2">
    <source>
        <dbReference type="Proteomes" id="UP000612585"/>
    </source>
</evidence>
<dbReference type="AlphaFoldDB" id="A0A8J3Z4E6"/>
<evidence type="ECO:0000313" key="1">
    <source>
        <dbReference type="EMBL" id="GIJ56212.1"/>
    </source>
</evidence>
<dbReference type="RefSeq" id="WP_203994171.1">
    <property type="nucleotide sequence ID" value="NZ_BOPG01000024.1"/>
</dbReference>
<reference evidence="1" key="1">
    <citation type="submission" date="2021-01" db="EMBL/GenBank/DDBJ databases">
        <title>Whole genome shotgun sequence of Virgisporangium aurantiacum NBRC 16421.</title>
        <authorList>
            <person name="Komaki H."/>
            <person name="Tamura T."/>
        </authorList>
    </citation>
    <scope>NUCLEOTIDE SEQUENCE</scope>
    <source>
        <strain evidence="1">NBRC 16421</strain>
    </source>
</reference>
<dbReference type="Proteomes" id="UP000612585">
    <property type="component" value="Unassembled WGS sequence"/>
</dbReference>
<comment type="caution">
    <text evidence="1">The sequence shown here is derived from an EMBL/GenBank/DDBJ whole genome shotgun (WGS) entry which is preliminary data.</text>
</comment>
<sequence>MARRSRSDYTTSALRVAQQVFLAATTEPTNLVLRREDLDGDVPQDVRTQLPPGRILLRPLRDLLLRRQTPLAVRDAVWRVLIRRARSDRSTWLVVALGMAMPGLRREARALTLDSAGDRDDVESALAEGFVAELYRVDVTARALCARLVRAAHRAGVKQVYHDAAARGVVWSQFASCAPQTPWGHPDFVLLDAVRAGVLSRAEAWLIGVTRLERAAVDEVASMLGERPNTVVVRRHRAERRLRDAIAVGTVTCSPFPGATASPPSASD</sequence>
<organism evidence="1 2">
    <name type="scientific">Virgisporangium aurantiacum</name>
    <dbReference type="NCBI Taxonomy" id="175570"/>
    <lineage>
        <taxon>Bacteria</taxon>
        <taxon>Bacillati</taxon>
        <taxon>Actinomycetota</taxon>
        <taxon>Actinomycetes</taxon>
        <taxon>Micromonosporales</taxon>
        <taxon>Micromonosporaceae</taxon>
        <taxon>Virgisporangium</taxon>
    </lineage>
</organism>
<accession>A0A8J3Z4E6</accession>